<evidence type="ECO:0000256" key="2">
    <source>
        <dbReference type="ARBA" id="ARBA00011233"/>
    </source>
</evidence>
<keyword evidence="3 6" id="KW-0808">Transferase</keyword>
<evidence type="ECO:0000313" key="9">
    <source>
        <dbReference type="EMBL" id="SMA48859.1"/>
    </source>
</evidence>
<dbReference type="OrthoDB" id="9778896at2"/>
<dbReference type="InterPro" id="IPR036451">
    <property type="entry name" value="CblAdoTrfase-like_sf"/>
</dbReference>
<dbReference type="PANTHER" id="PTHR12213:SF0">
    <property type="entry name" value="CORRINOID ADENOSYLTRANSFERASE MMAB"/>
    <property type="match status" value="1"/>
</dbReference>
<comment type="similarity">
    <text evidence="1 6">Belongs to the Cob(I)alamin adenosyltransferase family.</text>
</comment>
<dbReference type="Gene3D" id="1.20.1200.10">
    <property type="entry name" value="Cobalamin adenosyltransferase-like"/>
    <property type="match status" value="1"/>
</dbReference>
<dbReference type="EMBL" id="FWPT01000006">
    <property type="protein sequence ID" value="SMA48859.1"/>
    <property type="molecule type" value="Genomic_DNA"/>
</dbReference>
<feature type="compositionally biased region" description="Basic and acidic residues" evidence="7">
    <location>
        <begin position="16"/>
        <end position="28"/>
    </location>
</feature>
<dbReference type="NCBIfam" id="TIGR00636">
    <property type="entry name" value="PduO_Nterm"/>
    <property type="match status" value="1"/>
</dbReference>
<evidence type="ECO:0000256" key="5">
    <source>
        <dbReference type="ARBA" id="ARBA00022840"/>
    </source>
</evidence>
<reference evidence="9 10" key="1">
    <citation type="submission" date="2017-03" db="EMBL/GenBank/DDBJ databases">
        <authorList>
            <person name="Afonso C.L."/>
            <person name="Miller P.J."/>
            <person name="Scott M.A."/>
            <person name="Spackman E."/>
            <person name="Goraichik I."/>
            <person name="Dimitrov K.M."/>
            <person name="Suarez D.L."/>
            <person name="Swayne D.E."/>
        </authorList>
    </citation>
    <scope>NUCLEOTIDE SEQUENCE [LARGE SCALE GENOMIC DNA]</scope>
    <source>
        <strain evidence="9">SB41UT1</strain>
    </source>
</reference>
<keyword evidence="4 6" id="KW-0547">Nucleotide-binding</keyword>
<sequence>MSEDTPNRLTKIYTRTGDKGETSLGEGRRVPKDHARMEAIGTVDELNCWMGLLINEVRDGQILRHKLLDPLLEIQHRLFDAGGELAMPGWQIIKQEHVDSLEALIDQFNSELPPLENFILPGGSSQACHFHMVRTVARRAERRIIATRNAGEEINAPLLSYFNRLSDLMFVLARYIARQTGGEVLWQQSDREKV</sequence>
<feature type="domain" description="Cobalamin adenosyltransferase-like" evidence="8">
    <location>
        <begin position="12"/>
        <end position="176"/>
    </location>
</feature>
<proteinExistence type="inferred from homology"/>
<comment type="catalytic activity">
    <reaction evidence="6">
        <text>2 cob(II)yrinate a,c diamide + reduced [electron-transfer flavoprotein] + 2 ATP = 2 adenosylcob(III)yrinate a,c-diamide + 2 triphosphate + oxidized [electron-transfer flavoprotein] + 3 H(+)</text>
        <dbReference type="Rhea" id="RHEA:11528"/>
        <dbReference type="Rhea" id="RHEA-COMP:10685"/>
        <dbReference type="Rhea" id="RHEA-COMP:10686"/>
        <dbReference type="ChEBI" id="CHEBI:15378"/>
        <dbReference type="ChEBI" id="CHEBI:18036"/>
        <dbReference type="ChEBI" id="CHEBI:30616"/>
        <dbReference type="ChEBI" id="CHEBI:57692"/>
        <dbReference type="ChEBI" id="CHEBI:58307"/>
        <dbReference type="ChEBI" id="CHEBI:58503"/>
        <dbReference type="ChEBI" id="CHEBI:58537"/>
        <dbReference type="EC" id="2.5.1.17"/>
    </reaction>
</comment>
<dbReference type="Proteomes" id="UP000196573">
    <property type="component" value="Unassembled WGS sequence"/>
</dbReference>
<keyword evidence="10" id="KW-1185">Reference proteome</keyword>
<comment type="catalytic activity">
    <reaction evidence="6">
        <text>2 cob(II)alamin + reduced [electron-transfer flavoprotein] + 2 ATP = 2 adenosylcob(III)alamin + 2 triphosphate + oxidized [electron-transfer flavoprotein] + 3 H(+)</text>
        <dbReference type="Rhea" id="RHEA:28671"/>
        <dbReference type="Rhea" id="RHEA-COMP:10685"/>
        <dbReference type="Rhea" id="RHEA-COMP:10686"/>
        <dbReference type="ChEBI" id="CHEBI:15378"/>
        <dbReference type="ChEBI" id="CHEBI:16304"/>
        <dbReference type="ChEBI" id="CHEBI:18036"/>
        <dbReference type="ChEBI" id="CHEBI:18408"/>
        <dbReference type="ChEBI" id="CHEBI:30616"/>
        <dbReference type="ChEBI" id="CHEBI:57692"/>
        <dbReference type="ChEBI" id="CHEBI:58307"/>
        <dbReference type="EC" id="2.5.1.17"/>
    </reaction>
</comment>
<accession>A0A1X7ALH2</accession>
<dbReference type="PANTHER" id="PTHR12213">
    <property type="entry name" value="CORRINOID ADENOSYLTRANSFERASE"/>
    <property type="match status" value="1"/>
</dbReference>
<evidence type="ECO:0000256" key="7">
    <source>
        <dbReference type="SAM" id="MobiDB-lite"/>
    </source>
</evidence>
<evidence type="ECO:0000256" key="6">
    <source>
        <dbReference type="RuleBase" id="RU366026"/>
    </source>
</evidence>
<gene>
    <name evidence="9" type="primary">yvqK</name>
    <name evidence="9" type="ORF">EHSB41UT_02935</name>
</gene>
<dbReference type="AlphaFoldDB" id="A0A1X7ALH2"/>
<keyword evidence="6" id="KW-0169">Cobalamin biosynthesis</keyword>
<dbReference type="InterPro" id="IPR016030">
    <property type="entry name" value="CblAdoTrfase-like"/>
</dbReference>
<dbReference type="GO" id="GO:0005524">
    <property type="term" value="F:ATP binding"/>
    <property type="evidence" value="ECO:0007669"/>
    <property type="project" value="UniProtKB-UniRule"/>
</dbReference>
<dbReference type="UniPathway" id="UPA00148">
    <property type="reaction ID" value="UER00233"/>
</dbReference>
<dbReference type="GO" id="GO:0008817">
    <property type="term" value="F:corrinoid adenosyltransferase activity"/>
    <property type="evidence" value="ECO:0007669"/>
    <property type="project" value="UniProtKB-UniRule"/>
</dbReference>
<evidence type="ECO:0000259" key="8">
    <source>
        <dbReference type="Pfam" id="PF01923"/>
    </source>
</evidence>
<evidence type="ECO:0000313" key="10">
    <source>
        <dbReference type="Proteomes" id="UP000196573"/>
    </source>
</evidence>
<organism evidence="9 10">
    <name type="scientific">Parendozoicomonas haliclonae</name>
    <dbReference type="NCBI Taxonomy" id="1960125"/>
    <lineage>
        <taxon>Bacteria</taxon>
        <taxon>Pseudomonadati</taxon>
        <taxon>Pseudomonadota</taxon>
        <taxon>Gammaproteobacteria</taxon>
        <taxon>Oceanospirillales</taxon>
        <taxon>Endozoicomonadaceae</taxon>
        <taxon>Parendozoicomonas</taxon>
    </lineage>
</organism>
<dbReference type="GO" id="GO:0009236">
    <property type="term" value="P:cobalamin biosynthetic process"/>
    <property type="evidence" value="ECO:0007669"/>
    <property type="project" value="UniProtKB-UniRule"/>
</dbReference>
<feature type="region of interest" description="Disordered" evidence="7">
    <location>
        <begin position="1"/>
        <end position="28"/>
    </location>
</feature>
<dbReference type="Pfam" id="PF01923">
    <property type="entry name" value="Cob_adeno_trans"/>
    <property type="match status" value="1"/>
</dbReference>
<protein>
    <recommendedName>
        <fullName evidence="6">Corrinoid adenosyltransferase</fullName>
        <ecNumber evidence="6">2.5.1.17</ecNumber>
    </recommendedName>
    <alternativeName>
        <fullName evidence="6">Cob(II)alamin adenosyltransferase</fullName>
    </alternativeName>
    <alternativeName>
        <fullName evidence="6">Cob(II)yrinic acid a,c-diamide adenosyltransferase</fullName>
    </alternativeName>
    <alternativeName>
        <fullName evidence="6">Cobinamide/cobalamin adenosyltransferase</fullName>
    </alternativeName>
</protein>
<name>A0A1X7ALH2_9GAMM</name>
<keyword evidence="5 6" id="KW-0067">ATP-binding</keyword>
<evidence type="ECO:0000256" key="1">
    <source>
        <dbReference type="ARBA" id="ARBA00007487"/>
    </source>
</evidence>
<comment type="pathway">
    <text evidence="6">Cofactor biosynthesis; adenosylcobalamin biosynthesis; adenosylcobalamin from cob(II)yrinate a,c-diamide: step 2/7.</text>
</comment>
<evidence type="ECO:0000256" key="4">
    <source>
        <dbReference type="ARBA" id="ARBA00022741"/>
    </source>
</evidence>
<dbReference type="SUPFAM" id="SSF89028">
    <property type="entry name" value="Cobalamin adenosyltransferase-like"/>
    <property type="match status" value="1"/>
</dbReference>
<dbReference type="EC" id="2.5.1.17" evidence="6"/>
<evidence type="ECO:0000256" key="3">
    <source>
        <dbReference type="ARBA" id="ARBA00022679"/>
    </source>
</evidence>
<comment type="subunit">
    <text evidence="2">Homotrimer.</text>
</comment>
<dbReference type="InterPro" id="IPR029499">
    <property type="entry name" value="PduO-typ"/>
</dbReference>
<dbReference type="RefSeq" id="WP_087111157.1">
    <property type="nucleotide sequence ID" value="NZ_CBCSCN010000006.1"/>
</dbReference>
<dbReference type="FunFam" id="1.20.1200.10:FF:000001">
    <property type="entry name" value="Cob(I)yrinic acid a,c-diamide adenosyltransferase"/>
    <property type="match status" value="1"/>
</dbReference>